<protein>
    <submittedName>
        <fullName evidence="2">Uncharacterized protein</fullName>
    </submittedName>
</protein>
<evidence type="ECO:0000313" key="2">
    <source>
        <dbReference type="EMBL" id="OAY58812.1"/>
    </source>
</evidence>
<dbReference type="PANTHER" id="PTHR24221">
    <property type="entry name" value="ATP-BINDING CASSETTE SUB-FAMILY B"/>
    <property type="match status" value="1"/>
</dbReference>
<evidence type="ECO:0000256" key="1">
    <source>
        <dbReference type="ARBA" id="ARBA00022448"/>
    </source>
</evidence>
<dbReference type="InterPro" id="IPR027417">
    <property type="entry name" value="P-loop_NTPase"/>
</dbReference>
<name>A0A2C9WFV9_MANES</name>
<accession>A0A2C9WFV9</accession>
<dbReference type="AlphaFoldDB" id="A0A2C9WFV9"/>
<dbReference type="SUPFAM" id="SSF52540">
    <property type="entry name" value="P-loop containing nucleoside triphosphate hydrolases"/>
    <property type="match status" value="1"/>
</dbReference>
<gene>
    <name evidence="2" type="ORF">MANES_02G208800</name>
</gene>
<keyword evidence="1" id="KW-0813">Transport</keyword>
<sequence length="79" mass="9026">MLVDFDFLRLCDEATSALDSTTEAEILSALKSLANNRTSIFIAHRLTTAMQCDEMPCFQSASFFSWHWHILLLLVFLQV</sequence>
<dbReference type="PANTHER" id="PTHR24221:SF402">
    <property type="entry name" value="IRON-SULFUR CLUSTERS TRANSPORTER ABCB7, MITOCHONDRIAL"/>
    <property type="match status" value="1"/>
</dbReference>
<dbReference type="EMBL" id="CM004388">
    <property type="protein sequence ID" value="OAY58812.1"/>
    <property type="molecule type" value="Genomic_DNA"/>
</dbReference>
<reference evidence="2" key="1">
    <citation type="submission" date="2016-02" db="EMBL/GenBank/DDBJ databases">
        <title>WGS assembly of Manihot esculenta.</title>
        <authorList>
            <person name="Bredeson J.V."/>
            <person name="Prochnik S.E."/>
            <person name="Lyons J.B."/>
            <person name="Schmutz J."/>
            <person name="Grimwood J."/>
            <person name="Vrebalov J."/>
            <person name="Bart R.S."/>
            <person name="Amuge T."/>
            <person name="Ferguson M.E."/>
            <person name="Green R."/>
            <person name="Putnam N."/>
            <person name="Stites J."/>
            <person name="Rounsley S."/>
            <person name="Rokhsar D.S."/>
        </authorList>
    </citation>
    <scope>NUCLEOTIDE SEQUENCE [LARGE SCALE GENOMIC DNA]</scope>
    <source>
        <tissue evidence="2">Leaf</tissue>
    </source>
</reference>
<proteinExistence type="predicted"/>
<organism evidence="2">
    <name type="scientific">Manihot esculenta</name>
    <name type="common">Cassava</name>
    <name type="synonym">Jatropha manihot</name>
    <dbReference type="NCBI Taxonomy" id="3983"/>
    <lineage>
        <taxon>Eukaryota</taxon>
        <taxon>Viridiplantae</taxon>
        <taxon>Streptophyta</taxon>
        <taxon>Embryophyta</taxon>
        <taxon>Tracheophyta</taxon>
        <taxon>Spermatophyta</taxon>
        <taxon>Magnoliopsida</taxon>
        <taxon>eudicotyledons</taxon>
        <taxon>Gunneridae</taxon>
        <taxon>Pentapetalae</taxon>
        <taxon>rosids</taxon>
        <taxon>fabids</taxon>
        <taxon>Malpighiales</taxon>
        <taxon>Euphorbiaceae</taxon>
        <taxon>Crotonoideae</taxon>
        <taxon>Manihoteae</taxon>
        <taxon>Manihot</taxon>
    </lineage>
</organism>
<dbReference type="InterPro" id="IPR039421">
    <property type="entry name" value="Type_1_exporter"/>
</dbReference>
<dbReference type="Gene3D" id="3.40.50.300">
    <property type="entry name" value="P-loop containing nucleotide triphosphate hydrolases"/>
    <property type="match status" value="1"/>
</dbReference>